<reference evidence="3" key="1">
    <citation type="journal article" date="2017" name="Nature">
        <title>The genome of Chenopodium quinoa.</title>
        <authorList>
            <person name="Jarvis D.E."/>
            <person name="Ho Y.S."/>
            <person name="Lightfoot D.J."/>
            <person name="Schmoeckel S.M."/>
            <person name="Li B."/>
            <person name="Borm T.J.A."/>
            <person name="Ohyanagi H."/>
            <person name="Mineta K."/>
            <person name="Michell C.T."/>
            <person name="Saber N."/>
            <person name="Kharbatia N.M."/>
            <person name="Rupper R.R."/>
            <person name="Sharp A.R."/>
            <person name="Dally N."/>
            <person name="Boughton B.A."/>
            <person name="Woo Y.H."/>
            <person name="Gao G."/>
            <person name="Schijlen E.G.W.M."/>
            <person name="Guo X."/>
            <person name="Momin A.A."/>
            <person name="Negrao S."/>
            <person name="Al-Babili S."/>
            <person name="Gehring C."/>
            <person name="Roessner U."/>
            <person name="Jung C."/>
            <person name="Murphy K."/>
            <person name="Arold S.T."/>
            <person name="Gojobori T."/>
            <person name="van der Linden C.G."/>
            <person name="van Loo E.N."/>
            <person name="Jellen E.N."/>
            <person name="Maughan P.J."/>
            <person name="Tester M."/>
        </authorList>
    </citation>
    <scope>NUCLEOTIDE SEQUENCE [LARGE SCALE GENOMIC DNA]</scope>
    <source>
        <strain evidence="3">cv. PI 614886</strain>
    </source>
</reference>
<proteinExistence type="predicted"/>
<feature type="domain" description="DUF4218" evidence="2">
    <location>
        <begin position="126"/>
        <end position="192"/>
    </location>
</feature>
<dbReference type="AlphaFoldDB" id="A0A803N9A3"/>
<organism evidence="3 4">
    <name type="scientific">Chenopodium quinoa</name>
    <name type="common">Quinoa</name>
    <dbReference type="NCBI Taxonomy" id="63459"/>
    <lineage>
        <taxon>Eukaryota</taxon>
        <taxon>Viridiplantae</taxon>
        <taxon>Streptophyta</taxon>
        <taxon>Embryophyta</taxon>
        <taxon>Tracheophyta</taxon>
        <taxon>Spermatophyta</taxon>
        <taxon>Magnoliopsida</taxon>
        <taxon>eudicotyledons</taxon>
        <taxon>Gunneridae</taxon>
        <taxon>Pentapetalae</taxon>
        <taxon>Caryophyllales</taxon>
        <taxon>Chenopodiaceae</taxon>
        <taxon>Chenopodioideae</taxon>
        <taxon>Atripliceae</taxon>
        <taxon>Chenopodium</taxon>
    </lineage>
</organism>
<dbReference type="PANTHER" id="PTHR48258">
    <property type="entry name" value="DUF4218 DOMAIN-CONTAINING PROTEIN-RELATED"/>
    <property type="match status" value="1"/>
</dbReference>
<evidence type="ECO:0000313" key="3">
    <source>
        <dbReference type="EnsemblPlants" id="AUR62042483-RA:cds"/>
    </source>
</evidence>
<reference evidence="3" key="2">
    <citation type="submission" date="2021-03" db="UniProtKB">
        <authorList>
            <consortium name="EnsemblPlants"/>
        </authorList>
    </citation>
    <scope>IDENTIFICATION</scope>
</reference>
<evidence type="ECO:0000259" key="2">
    <source>
        <dbReference type="Pfam" id="PF13960"/>
    </source>
</evidence>
<feature type="compositionally biased region" description="Acidic residues" evidence="1">
    <location>
        <begin position="29"/>
        <end position="48"/>
    </location>
</feature>
<evidence type="ECO:0000256" key="1">
    <source>
        <dbReference type="SAM" id="MobiDB-lite"/>
    </source>
</evidence>
<dbReference type="Proteomes" id="UP000596660">
    <property type="component" value="Unplaced"/>
</dbReference>
<accession>A0A803N9A3</accession>
<evidence type="ECO:0000313" key="4">
    <source>
        <dbReference type="Proteomes" id="UP000596660"/>
    </source>
</evidence>
<sequence length="473" mass="54665">MQCHLLVYGIDNSYNPWVSHGENDKQDDNNENDENTIEVSDDEEDEMPFDEMAPLVFDATNARNNNTTTSEVPIDSGNTMEFGSSSCNDETPNKEFMTLLDDIESELYSGCKTFKRLEFLVTLLHIKVPDLKQMESNIALTLWKLERIFVPAFFDVMIHLPMHLATKARMASPVHYQWMYCFERKMSIIPTSLEQNQQENEIQQPPPRLTYREQRRIDQAELGKKYPDRKRRGLTRGLKYASKRTKNLDEKIIITFMDELRPVVGEKANEFICDCSNWVEEFCPLDALNWAKMDSSAKQSLYDKILAISKVNTANKLKLTETPANGAKSTARIFFDLLNEPPNVSTQDEEPSEHAEVQQQQDPIYVRLYEKTKKHNKKDGTTTWEPNAEKNYEELKRLHETEIAEDGEDTLSVKDAYMKVLKPKSGYGRGLGLGARPPAKLEPKEMIWKGFNLLLKFTHLVHQIKSLEHRMNN</sequence>
<feature type="compositionally biased region" description="Polar residues" evidence="1">
    <location>
        <begin position="76"/>
        <end position="87"/>
    </location>
</feature>
<dbReference type="EnsemblPlants" id="AUR62042483-RA">
    <property type="protein sequence ID" value="AUR62042483-RA:cds"/>
    <property type="gene ID" value="AUR62042483"/>
</dbReference>
<feature type="region of interest" description="Disordered" evidence="1">
    <location>
        <begin position="16"/>
        <end position="48"/>
    </location>
</feature>
<dbReference type="Pfam" id="PF13960">
    <property type="entry name" value="DUF4218"/>
    <property type="match status" value="1"/>
</dbReference>
<dbReference type="InterPro" id="IPR025452">
    <property type="entry name" value="DUF4218"/>
</dbReference>
<protein>
    <recommendedName>
        <fullName evidence="2">DUF4218 domain-containing protein</fullName>
    </recommendedName>
</protein>
<dbReference type="Gramene" id="AUR62042483-RA">
    <property type="protein sequence ID" value="AUR62042483-RA:cds"/>
    <property type="gene ID" value="AUR62042483"/>
</dbReference>
<keyword evidence="4" id="KW-1185">Reference proteome</keyword>
<name>A0A803N9A3_CHEQI</name>
<dbReference type="PANTHER" id="PTHR48258:SF3">
    <property type="entry name" value="FK506-BINDING PROTEIN 4-LIKE ISOFORM X1"/>
    <property type="match status" value="1"/>
</dbReference>
<feature type="region of interest" description="Disordered" evidence="1">
    <location>
        <begin position="63"/>
        <end position="87"/>
    </location>
</feature>